<dbReference type="InterPro" id="IPR006311">
    <property type="entry name" value="TAT_signal"/>
</dbReference>
<accession>A0A437RAR5</accession>
<keyword evidence="2" id="KW-1185">Reference proteome</keyword>
<dbReference type="AlphaFoldDB" id="A0A437RAR5"/>
<organism evidence="1 2">
    <name type="scientific">Rubrivivax rivuli</name>
    <dbReference type="NCBI Taxonomy" id="1862385"/>
    <lineage>
        <taxon>Bacteria</taxon>
        <taxon>Pseudomonadati</taxon>
        <taxon>Pseudomonadota</taxon>
        <taxon>Betaproteobacteria</taxon>
        <taxon>Burkholderiales</taxon>
        <taxon>Sphaerotilaceae</taxon>
        <taxon>Rubrivivax</taxon>
    </lineage>
</organism>
<dbReference type="RefSeq" id="WP_128230449.1">
    <property type="nucleotide sequence ID" value="NZ_SACR01000006.1"/>
</dbReference>
<protein>
    <submittedName>
        <fullName evidence="1">Uncharacterized protein</fullName>
    </submittedName>
</protein>
<dbReference type="Proteomes" id="UP000285575">
    <property type="component" value="Unassembled WGS sequence"/>
</dbReference>
<evidence type="ECO:0000313" key="1">
    <source>
        <dbReference type="EMBL" id="RVU43890.1"/>
    </source>
</evidence>
<dbReference type="PROSITE" id="PS51318">
    <property type="entry name" value="TAT"/>
    <property type="match status" value="1"/>
</dbReference>
<sequence length="170" mass="18424">MKAPNLEGALRPAQPGRRRLLRWAAVGAALAGTAGLAGCANSQASIATRRALLRHASFRGIEAKLMVGKTIDEAIAKYGRAERVVSISADDKRIYKDVPMAGKDLYAFERDRSDYTLDLPRGTEVAQSSAGPVQVTRYERVNRTTICTLGFIVDPATRRILAYDISGSCI</sequence>
<proteinExistence type="predicted"/>
<dbReference type="EMBL" id="SACR01000006">
    <property type="protein sequence ID" value="RVU43890.1"/>
    <property type="molecule type" value="Genomic_DNA"/>
</dbReference>
<name>A0A437RAR5_9BURK</name>
<gene>
    <name evidence="1" type="ORF">EOE66_19740</name>
</gene>
<evidence type="ECO:0000313" key="2">
    <source>
        <dbReference type="Proteomes" id="UP000285575"/>
    </source>
</evidence>
<reference evidence="1 2" key="1">
    <citation type="submission" date="2019-01" db="EMBL/GenBank/DDBJ databases">
        <authorList>
            <person name="Chen W.-M."/>
        </authorList>
    </citation>
    <scope>NUCLEOTIDE SEQUENCE [LARGE SCALE GENOMIC DNA]</scope>
    <source>
        <strain evidence="1 2">KYPY4</strain>
    </source>
</reference>
<comment type="caution">
    <text evidence="1">The sequence shown here is derived from an EMBL/GenBank/DDBJ whole genome shotgun (WGS) entry which is preliminary data.</text>
</comment>